<dbReference type="Gene3D" id="3.40.190.170">
    <property type="entry name" value="Bacterial extracellular solute-binding protein, family 7"/>
    <property type="match status" value="1"/>
</dbReference>
<reference evidence="3" key="2">
    <citation type="submission" date="2021-09" db="EMBL/GenBank/DDBJ databases">
        <authorList>
            <person name="Gilroy R."/>
        </authorList>
    </citation>
    <scope>NUCLEOTIDE SEQUENCE</scope>
    <source>
        <strain evidence="3">CHK175-13533</strain>
    </source>
</reference>
<comment type="caution">
    <text evidence="3">The sequence shown here is derived from an EMBL/GenBank/DDBJ whole genome shotgun (WGS) entry which is preliminary data.</text>
</comment>
<evidence type="ECO:0000313" key="4">
    <source>
        <dbReference type="Proteomes" id="UP000700248"/>
    </source>
</evidence>
<dbReference type="SUPFAM" id="SSF53850">
    <property type="entry name" value="Periplasmic binding protein-like II"/>
    <property type="match status" value="1"/>
</dbReference>
<dbReference type="RefSeq" id="WP_276830066.1">
    <property type="nucleotide sequence ID" value="NZ_DYTQ01000027.1"/>
</dbReference>
<reference evidence="3" key="1">
    <citation type="journal article" date="2021" name="PeerJ">
        <title>Extensive microbial diversity within the chicken gut microbiome revealed by metagenomics and culture.</title>
        <authorList>
            <person name="Gilroy R."/>
            <person name="Ravi A."/>
            <person name="Getino M."/>
            <person name="Pursley I."/>
            <person name="Horton D.L."/>
            <person name="Alikhan N.F."/>
            <person name="Baker D."/>
            <person name="Gharbi K."/>
            <person name="Hall N."/>
            <person name="Watson M."/>
            <person name="Adriaenssens E.M."/>
            <person name="Foster-Nyarko E."/>
            <person name="Jarju S."/>
            <person name="Secka A."/>
            <person name="Antonio M."/>
            <person name="Oren A."/>
            <person name="Chaudhuri R.R."/>
            <person name="La Ragione R."/>
            <person name="Hildebrand F."/>
            <person name="Pallen M.J."/>
        </authorList>
    </citation>
    <scope>NUCLEOTIDE SEQUENCE</scope>
    <source>
        <strain evidence="3">CHK175-13533</strain>
    </source>
</reference>
<sequence>MIKKTILALACATAAFTAHAAETDKYVLKVAHFWPSGALSQQKVLEPWCAKLAQQSNDRLTCQIYPAMQLGGSPQQLMQQAADGVADIVWTLPGYTAGRFPIIEAFELPFMTRQAEGASRALWEYYERYAQDEFSSVKPLAFNVHDAGIIHNNKREIKKIADMRGLKMRAPTRQTNLMLAKLGATPVSIPLPQMADALSKGVVDGYVLPWEVVPTMRLHELTKYHTEMSPEAPAFYTTLFTIAMNKDRYNSLPADLQKVIDDNSGADFSAFIGKQWDESVGPARKQAEDRQNTFYAIPADQMAEWIAVGDKVAEDWVKDMNKKGHNGQEMLDTAKSLIAKHTTN</sequence>
<feature type="signal peptide" evidence="2">
    <location>
        <begin position="1"/>
        <end position="20"/>
    </location>
</feature>
<accession>A0A9D3A9M9</accession>
<gene>
    <name evidence="3" type="ORF">K8U84_01870</name>
</gene>
<protein>
    <submittedName>
        <fullName evidence="3">TRAP transporter substrate-binding protein</fullName>
    </submittedName>
</protein>
<dbReference type="AlphaFoldDB" id="A0A9D3A9M9"/>
<evidence type="ECO:0000256" key="2">
    <source>
        <dbReference type="SAM" id="SignalP"/>
    </source>
</evidence>
<dbReference type="NCBIfam" id="NF037995">
    <property type="entry name" value="TRAP_S1"/>
    <property type="match status" value="1"/>
</dbReference>
<evidence type="ECO:0000256" key="1">
    <source>
        <dbReference type="ARBA" id="ARBA00022729"/>
    </source>
</evidence>
<name>A0A9D3A9M9_9BURK</name>
<keyword evidence="1 2" id="KW-0732">Signal</keyword>
<feature type="chain" id="PRO_5038931701" evidence="2">
    <location>
        <begin position="21"/>
        <end position="344"/>
    </location>
</feature>
<dbReference type="EMBL" id="DYTQ01000027">
    <property type="protein sequence ID" value="HJH23283.1"/>
    <property type="molecule type" value="Genomic_DNA"/>
</dbReference>
<dbReference type="Proteomes" id="UP000700248">
    <property type="component" value="Unassembled WGS sequence"/>
</dbReference>
<dbReference type="PANTHER" id="PTHR33376:SF15">
    <property type="entry name" value="BLL6794 PROTEIN"/>
    <property type="match status" value="1"/>
</dbReference>
<dbReference type="GO" id="GO:0055085">
    <property type="term" value="P:transmembrane transport"/>
    <property type="evidence" value="ECO:0007669"/>
    <property type="project" value="InterPro"/>
</dbReference>
<dbReference type="Pfam" id="PF03480">
    <property type="entry name" value="DctP"/>
    <property type="match status" value="1"/>
</dbReference>
<proteinExistence type="predicted"/>
<organism evidence="3 4">
    <name type="scientific">Paenalcaligenes hominis</name>
    <dbReference type="NCBI Taxonomy" id="643674"/>
    <lineage>
        <taxon>Bacteria</taxon>
        <taxon>Pseudomonadati</taxon>
        <taxon>Pseudomonadota</taxon>
        <taxon>Betaproteobacteria</taxon>
        <taxon>Burkholderiales</taxon>
        <taxon>Alcaligenaceae</taxon>
        <taxon>Paenalcaligenes</taxon>
    </lineage>
</organism>
<dbReference type="CDD" id="cd13665">
    <property type="entry name" value="PBP2_TRAP_Dctp3_4"/>
    <property type="match status" value="1"/>
</dbReference>
<dbReference type="InterPro" id="IPR018389">
    <property type="entry name" value="DctP_fam"/>
</dbReference>
<evidence type="ECO:0000313" key="3">
    <source>
        <dbReference type="EMBL" id="HJH23283.1"/>
    </source>
</evidence>
<dbReference type="PANTHER" id="PTHR33376">
    <property type="match status" value="1"/>
</dbReference>
<dbReference type="InterPro" id="IPR038404">
    <property type="entry name" value="TRAP_DctP_sf"/>
</dbReference>